<dbReference type="EMBL" id="CM007651">
    <property type="protein sequence ID" value="ONI31017.1"/>
    <property type="molecule type" value="Genomic_DNA"/>
</dbReference>
<evidence type="ECO:0000256" key="1">
    <source>
        <dbReference type="ARBA" id="ARBA00004123"/>
    </source>
</evidence>
<accession>A0A251R4R0</accession>
<organism evidence="8 9">
    <name type="scientific">Prunus persica</name>
    <name type="common">Peach</name>
    <name type="synonym">Amygdalus persica</name>
    <dbReference type="NCBI Taxonomy" id="3760"/>
    <lineage>
        <taxon>Eukaryota</taxon>
        <taxon>Viridiplantae</taxon>
        <taxon>Streptophyta</taxon>
        <taxon>Embryophyta</taxon>
        <taxon>Tracheophyta</taxon>
        <taxon>Spermatophyta</taxon>
        <taxon>Magnoliopsida</taxon>
        <taxon>eudicotyledons</taxon>
        <taxon>Gunneridae</taxon>
        <taxon>Pentapetalae</taxon>
        <taxon>rosids</taxon>
        <taxon>fabids</taxon>
        <taxon>Rosales</taxon>
        <taxon>Rosaceae</taxon>
        <taxon>Amygdaloideae</taxon>
        <taxon>Amygdaleae</taxon>
        <taxon>Prunus</taxon>
    </lineage>
</organism>
<evidence type="ECO:0000313" key="9">
    <source>
        <dbReference type="Proteomes" id="UP000006882"/>
    </source>
</evidence>
<feature type="compositionally biased region" description="Polar residues" evidence="5">
    <location>
        <begin position="36"/>
        <end position="45"/>
    </location>
</feature>
<dbReference type="InterPro" id="IPR031307">
    <property type="entry name" value="Ninja_fam"/>
</dbReference>
<evidence type="ECO:0000259" key="7">
    <source>
        <dbReference type="Pfam" id="PF16135"/>
    </source>
</evidence>
<gene>
    <name evidence="8" type="ORF">PRUPE_1G288000</name>
</gene>
<dbReference type="PANTHER" id="PTHR31413:SF46">
    <property type="entry name" value="NINJA-FAMILY PROTEIN AFP1"/>
    <property type="match status" value="1"/>
</dbReference>
<dbReference type="Pfam" id="PF16135">
    <property type="entry name" value="TDBD"/>
    <property type="match status" value="1"/>
</dbReference>
<keyword evidence="3 4" id="KW-0539">Nucleus</keyword>
<dbReference type="InterPro" id="IPR032308">
    <property type="entry name" value="TDBD"/>
</dbReference>
<feature type="region of interest" description="Disordered" evidence="5">
    <location>
        <begin position="36"/>
        <end position="56"/>
    </location>
</feature>
<reference evidence="8 9" key="1">
    <citation type="journal article" date="2013" name="Nat. Genet.">
        <title>The high-quality draft genome of peach (Prunus persica) identifies unique patterns of genetic diversity, domestication and genome evolution.</title>
        <authorList>
            <consortium name="International Peach Genome Initiative"/>
            <person name="Verde I."/>
            <person name="Abbott A.G."/>
            <person name="Scalabrin S."/>
            <person name="Jung S."/>
            <person name="Shu S."/>
            <person name="Marroni F."/>
            <person name="Zhebentyayeva T."/>
            <person name="Dettori M.T."/>
            <person name="Grimwood J."/>
            <person name="Cattonaro F."/>
            <person name="Zuccolo A."/>
            <person name="Rossini L."/>
            <person name="Jenkins J."/>
            <person name="Vendramin E."/>
            <person name="Meisel L.A."/>
            <person name="Decroocq V."/>
            <person name="Sosinski B."/>
            <person name="Prochnik S."/>
            <person name="Mitros T."/>
            <person name="Policriti A."/>
            <person name="Cipriani G."/>
            <person name="Dondini L."/>
            <person name="Ficklin S."/>
            <person name="Goodstein D.M."/>
            <person name="Xuan P."/>
            <person name="Del Fabbro C."/>
            <person name="Aramini V."/>
            <person name="Copetti D."/>
            <person name="Gonzalez S."/>
            <person name="Horner D.S."/>
            <person name="Falchi R."/>
            <person name="Lucas S."/>
            <person name="Mica E."/>
            <person name="Maldonado J."/>
            <person name="Lazzari B."/>
            <person name="Bielenberg D."/>
            <person name="Pirona R."/>
            <person name="Miculan M."/>
            <person name="Barakat A."/>
            <person name="Testolin R."/>
            <person name="Stella A."/>
            <person name="Tartarini S."/>
            <person name="Tonutti P."/>
            <person name="Arus P."/>
            <person name="Orellana A."/>
            <person name="Wells C."/>
            <person name="Main D."/>
            <person name="Vizzotto G."/>
            <person name="Silva H."/>
            <person name="Salamini F."/>
            <person name="Schmutz J."/>
            <person name="Morgante M."/>
            <person name="Rokhsar D.S."/>
        </authorList>
    </citation>
    <scope>NUCLEOTIDE SEQUENCE [LARGE SCALE GENOMIC DNA]</scope>
    <source>
        <strain evidence="9">cv. Nemared</strain>
    </source>
</reference>
<dbReference type="OrthoDB" id="667358at2759"/>
<feature type="region of interest" description="Disordered" evidence="5">
    <location>
        <begin position="68"/>
        <end position="194"/>
    </location>
</feature>
<evidence type="ECO:0000256" key="3">
    <source>
        <dbReference type="ARBA" id="ARBA00023242"/>
    </source>
</evidence>
<dbReference type="GO" id="GO:0005634">
    <property type="term" value="C:nucleus"/>
    <property type="evidence" value="ECO:0000318"/>
    <property type="project" value="GO_Central"/>
</dbReference>
<name>A0A251R4R0_PRUPE</name>
<keyword evidence="9" id="KW-1185">Reference proteome</keyword>
<feature type="compositionally biased region" description="Polar residues" evidence="5">
    <location>
        <begin position="260"/>
        <end position="293"/>
    </location>
</feature>
<dbReference type="InterPro" id="IPR012463">
    <property type="entry name" value="Ninja_motif"/>
</dbReference>
<comment type="similarity">
    <text evidence="2 4">Belongs to the Ninja family.</text>
</comment>
<feature type="compositionally biased region" description="Low complexity" evidence="5">
    <location>
        <begin position="238"/>
        <end position="254"/>
    </location>
</feature>
<dbReference type="GO" id="GO:0007165">
    <property type="term" value="P:signal transduction"/>
    <property type="evidence" value="ECO:0007669"/>
    <property type="project" value="InterPro"/>
</dbReference>
<feature type="compositionally biased region" description="Basic and acidic residues" evidence="5">
    <location>
        <begin position="152"/>
        <end position="177"/>
    </location>
</feature>
<dbReference type="eggNOG" id="ENOG502QW6K">
    <property type="taxonomic scope" value="Eukaryota"/>
</dbReference>
<feature type="domain" description="Ethylene-responsive binding factor-associated repression" evidence="6">
    <location>
        <begin position="51"/>
        <end position="86"/>
    </location>
</feature>
<evidence type="ECO:0000259" key="6">
    <source>
        <dbReference type="Pfam" id="PF07897"/>
    </source>
</evidence>
<proteinExistence type="inferred from homology"/>
<dbReference type="STRING" id="3760.A0A251R4R0"/>
<dbReference type="InterPro" id="IPR032310">
    <property type="entry name" value="NLS_NINJA_AFP-like"/>
</dbReference>
<dbReference type="Pfam" id="PF07897">
    <property type="entry name" value="EAR"/>
    <property type="match status" value="1"/>
</dbReference>
<comment type="subcellular location">
    <subcellularLocation>
        <location evidence="1 4">Nucleus</location>
    </subcellularLocation>
</comment>
<evidence type="ECO:0000313" key="8">
    <source>
        <dbReference type="EMBL" id="ONI31017.1"/>
    </source>
</evidence>
<feature type="compositionally biased region" description="Acidic residues" evidence="5">
    <location>
        <begin position="47"/>
        <end position="56"/>
    </location>
</feature>
<dbReference type="AlphaFoldDB" id="A0A251R4R0"/>
<feature type="domain" description="Tify" evidence="7">
    <location>
        <begin position="360"/>
        <end position="392"/>
    </location>
</feature>
<evidence type="ECO:0000256" key="2">
    <source>
        <dbReference type="ARBA" id="ARBA00006081"/>
    </source>
</evidence>
<dbReference type="GO" id="GO:0009737">
    <property type="term" value="P:response to abscisic acid"/>
    <property type="evidence" value="ECO:0000318"/>
    <property type="project" value="GO_Central"/>
</dbReference>
<dbReference type="GO" id="GO:0045892">
    <property type="term" value="P:negative regulation of DNA-templated transcription"/>
    <property type="evidence" value="ECO:0000318"/>
    <property type="project" value="GO_Central"/>
</dbReference>
<feature type="region of interest" description="Disordered" evidence="5">
    <location>
        <begin position="232"/>
        <end position="336"/>
    </location>
</feature>
<sequence length="401" mass="43671">MENMGEANEERRRAMEYLSLQIDKYPRDLLQRLMCSSNTQQSQYAEPSEEEESDELELNLGLSLGGRFGVDKSSKKKLIRSSSIAGTMPFVRDDNDPTTPAQVSCPASLMRTSSLPTETEEEWRKRKELQTLRRLEAKRRRSEKQRNSNSSKAEKEGVSLEEERRELEGGPNLRDKQQQPYDGASRVNRTVGPPFVLPSWAAAAAARQASVGGGVDALEKLKAEILGSLQGFGGQPTSQGSMESQGGSSSGMSELESKPLQGSSNCGEARSPASNQLLQERSNQDTVGSSGTGTAEDASRASRADVESKCKKPNSSEKSGRETRTNAMEDMPCVFTKGDGPNGRKVEGILYRYGKGEEVRIMCVCHGSFLSPAEFVKHAGGSDVTHPLRHIVVNPAATSFS</sequence>
<evidence type="ECO:0000256" key="5">
    <source>
        <dbReference type="SAM" id="MobiDB-lite"/>
    </source>
</evidence>
<dbReference type="Gramene" id="ONI31017">
    <property type="protein sequence ID" value="ONI31017"/>
    <property type="gene ID" value="PRUPE_1G288000"/>
</dbReference>
<feature type="compositionally biased region" description="Basic and acidic residues" evidence="5">
    <location>
        <begin position="297"/>
        <end position="324"/>
    </location>
</feature>
<dbReference type="Pfam" id="PF16136">
    <property type="entry name" value="NLS_NINJA_AFP"/>
    <property type="match status" value="1"/>
</dbReference>
<protein>
    <recommendedName>
        <fullName evidence="4">Ninja-family protein</fullName>
    </recommendedName>
    <alternativeName>
        <fullName evidence="4">ABI-binding protein</fullName>
    </alternativeName>
</protein>
<dbReference type="Proteomes" id="UP000006882">
    <property type="component" value="Chromosome G1"/>
</dbReference>
<evidence type="ECO:0000256" key="4">
    <source>
        <dbReference type="RuleBase" id="RU369029"/>
    </source>
</evidence>
<comment type="function">
    <text evidence="4">Acts as a negative regulator of abscisic acid (ABA) response.</text>
</comment>
<dbReference type="PANTHER" id="PTHR31413">
    <property type="entry name" value="AFP HOMOLOG 2"/>
    <property type="match status" value="1"/>
</dbReference>
<feature type="compositionally biased region" description="Basic and acidic residues" evidence="5">
    <location>
        <begin position="122"/>
        <end position="135"/>
    </location>
</feature>